<evidence type="ECO:0000313" key="1">
    <source>
        <dbReference type="EMBL" id="JAD96764.1"/>
    </source>
</evidence>
<sequence>MKMGGIIMTRAMWDGDCFCWGERVLYSKDGVTFCGFTCSLRCFPLGDACPGNIRTSSW</sequence>
<reference evidence="1" key="1">
    <citation type="submission" date="2014-09" db="EMBL/GenBank/DDBJ databases">
        <authorList>
            <person name="Magalhaes I.L.F."/>
            <person name="Oliveira U."/>
            <person name="Santos F.R."/>
            <person name="Vidigal T.H.D.A."/>
            <person name="Brescovit A.D."/>
            <person name="Santos A.J."/>
        </authorList>
    </citation>
    <scope>NUCLEOTIDE SEQUENCE</scope>
    <source>
        <tissue evidence="1">Shoot tissue taken approximately 20 cm above the soil surface</tissue>
    </source>
</reference>
<name>A0A0A9E7L8_ARUDO</name>
<organism evidence="1">
    <name type="scientific">Arundo donax</name>
    <name type="common">Giant reed</name>
    <name type="synonym">Donax arundinaceus</name>
    <dbReference type="NCBI Taxonomy" id="35708"/>
    <lineage>
        <taxon>Eukaryota</taxon>
        <taxon>Viridiplantae</taxon>
        <taxon>Streptophyta</taxon>
        <taxon>Embryophyta</taxon>
        <taxon>Tracheophyta</taxon>
        <taxon>Spermatophyta</taxon>
        <taxon>Magnoliopsida</taxon>
        <taxon>Liliopsida</taxon>
        <taxon>Poales</taxon>
        <taxon>Poaceae</taxon>
        <taxon>PACMAD clade</taxon>
        <taxon>Arundinoideae</taxon>
        <taxon>Arundineae</taxon>
        <taxon>Arundo</taxon>
    </lineage>
</organism>
<accession>A0A0A9E7L8</accession>
<reference evidence="1" key="2">
    <citation type="journal article" date="2015" name="Data Brief">
        <title>Shoot transcriptome of the giant reed, Arundo donax.</title>
        <authorList>
            <person name="Barrero R.A."/>
            <person name="Guerrero F.D."/>
            <person name="Moolhuijzen P."/>
            <person name="Goolsby J.A."/>
            <person name="Tidwell J."/>
            <person name="Bellgard S.E."/>
            <person name="Bellgard M.I."/>
        </authorList>
    </citation>
    <scope>NUCLEOTIDE SEQUENCE</scope>
    <source>
        <tissue evidence="1">Shoot tissue taken approximately 20 cm above the soil surface</tissue>
    </source>
</reference>
<dbReference type="EMBL" id="GBRH01201131">
    <property type="protein sequence ID" value="JAD96764.1"/>
    <property type="molecule type" value="Transcribed_RNA"/>
</dbReference>
<proteinExistence type="predicted"/>
<dbReference type="AlphaFoldDB" id="A0A0A9E7L8"/>
<protein>
    <submittedName>
        <fullName evidence="1">Uncharacterized protein</fullName>
    </submittedName>
</protein>